<dbReference type="GO" id="GO:0042759">
    <property type="term" value="P:long-chain fatty acid biosynthetic process"/>
    <property type="evidence" value="ECO:0007669"/>
    <property type="project" value="TreeGrafter"/>
</dbReference>
<sequence length="673" mass="73058">MRRRFASALLGMSLVLSVGALGALTPQSAQAEENQFLAGRGMADMTGEPGENGMMGYGDSRQLSEGIHSRQFARAYIVQDPNTNKRVAFLSGDMLSGTNLERELLLKKLKEKYGDRYNDGNVLIAATHTHATPGGTTDYSLYNVTTMGVHKQSLDATVDGFAKAIERAEADMAPSEISFGADKVTDAGVNRSLDAFMNNPKELRDKLPGNRDARSDTMAISRNGKVTGFVNWMATHATTLPTENKLISSDNKGYAEYLDEVKEAGDDYTKLDNPAMVAAYVYSNGADQTPNLGLKPATGPSKDPYKSVEIMGRRIHDGASRSLAKLTAQRDTTVDYRIVWVDMQNQQVAPEFSTTGKEEKTCRAIVGAPFGSGSEEDGGGGVTFLGEGLDKNELMDSLTKTTYEATPGLRGCQGPKKVLFESGMVDGVQTKLPVQVLRIGDRYILGMPGEVTSASGVLMREAFAKTAGTTVDKVMISSAANAYAHYFTTPWEYDRQNYEGGATIFGRYTVPALNQVLAGIGKSFKTGGKEVVGEAPNIRPFIYSAYGRVLHDTPGGKHYGDVLIPVRSAYERGSVVKAVFQGAHPNVNIRHEGTYMQVQKQEGDKWVDVAKDSDFSTKFIWKRKGISASEVTLQWDTAEAEPGTYRMVYNGTSRAPGNRDSEFQGATGSFRVE</sequence>
<feature type="binding site" evidence="3">
    <location>
        <position position="128"/>
    </location>
    <ligand>
        <name>Zn(2+)</name>
        <dbReference type="ChEBI" id="CHEBI:29105"/>
    </ligand>
</feature>
<feature type="binding site" evidence="3">
    <location>
        <position position="450"/>
    </location>
    <ligand>
        <name>Zn(2+)</name>
        <dbReference type="ChEBI" id="CHEBI:29105"/>
    </ligand>
</feature>
<dbReference type="GO" id="GO:0005576">
    <property type="term" value="C:extracellular region"/>
    <property type="evidence" value="ECO:0007669"/>
    <property type="project" value="TreeGrafter"/>
</dbReference>
<evidence type="ECO:0000256" key="3">
    <source>
        <dbReference type="PIRSR" id="PIRSR606823-2"/>
    </source>
</evidence>
<dbReference type="Pfam" id="PF17048">
    <property type="entry name" value="Ceramidse_alk_C"/>
    <property type="match status" value="1"/>
</dbReference>
<dbReference type="Gene3D" id="2.60.40.2300">
    <property type="entry name" value="Neutral/alkaline non-lysosomal ceramidase, C-terminal domain"/>
    <property type="match status" value="1"/>
</dbReference>
<keyword evidence="3" id="KW-0862">Zinc</keyword>
<keyword evidence="4" id="KW-0746">Sphingolipid metabolism</keyword>
<evidence type="ECO:0000259" key="8">
    <source>
        <dbReference type="Pfam" id="PF17048"/>
    </source>
</evidence>
<dbReference type="Pfam" id="PF04734">
    <property type="entry name" value="Ceramidase_alk"/>
    <property type="match status" value="1"/>
</dbReference>
<dbReference type="GO" id="GO:0017040">
    <property type="term" value="F:N-acylsphingosine amidohydrolase activity"/>
    <property type="evidence" value="ECO:0007669"/>
    <property type="project" value="UniProtKB-UniRule"/>
</dbReference>
<evidence type="ECO:0000256" key="1">
    <source>
        <dbReference type="ARBA" id="ARBA00009835"/>
    </source>
</evidence>
<keyword evidence="4" id="KW-0443">Lipid metabolism</keyword>
<proteinExistence type="inferred from homology"/>
<gene>
    <name evidence="9" type="ORF">CYJ19_10165</name>
</gene>
<dbReference type="PANTHER" id="PTHR12670">
    <property type="entry name" value="CERAMIDASE"/>
    <property type="match status" value="1"/>
</dbReference>
<evidence type="ECO:0000256" key="6">
    <source>
        <dbReference type="SAM" id="SignalP"/>
    </source>
</evidence>
<keyword evidence="6" id="KW-0732">Signal</keyword>
<evidence type="ECO:0000256" key="2">
    <source>
        <dbReference type="ARBA" id="ARBA00022801"/>
    </source>
</evidence>
<dbReference type="GO" id="GO:0046514">
    <property type="term" value="P:ceramide catabolic process"/>
    <property type="evidence" value="ECO:0007669"/>
    <property type="project" value="InterPro"/>
</dbReference>
<dbReference type="GO" id="GO:0046512">
    <property type="term" value="P:sphingosine biosynthetic process"/>
    <property type="evidence" value="ECO:0007669"/>
    <property type="project" value="TreeGrafter"/>
</dbReference>
<evidence type="ECO:0000256" key="5">
    <source>
        <dbReference type="SAM" id="MobiDB-lite"/>
    </source>
</evidence>
<feature type="signal peptide" evidence="6">
    <location>
        <begin position="1"/>
        <end position="31"/>
    </location>
</feature>
<keyword evidence="10" id="KW-1185">Reference proteome</keyword>
<evidence type="ECO:0000313" key="10">
    <source>
        <dbReference type="Proteomes" id="UP000235122"/>
    </source>
</evidence>
<dbReference type="GO" id="GO:0046872">
    <property type="term" value="F:metal ion binding"/>
    <property type="evidence" value="ECO:0007669"/>
    <property type="project" value="UniProtKB-KW"/>
</dbReference>
<evidence type="ECO:0000313" key="9">
    <source>
        <dbReference type="EMBL" id="PKY71573.1"/>
    </source>
</evidence>
<feature type="binding site" evidence="3">
    <location>
        <position position="236"/>
    </location>
    <ligand>
        <name>Zn(2+)</name>
        <dbReference type="ChEBI" id="CHEBI:29105"/>
    </ligand>
</feature>
<comment type="cofactor">
    <cofactor evidence="3">
        <name>Zn(2+)</name>
        <dbReference type="ChEBI" id="CHEBI:29105"/>
    </cofactor>
    <text evidence="3">Binds 1 zinc ion per subunit.</text>
</comment>
<organism evidence="9 10">
    <name type="scientific">Winkia neuii</name>
    <dbReference type="NCBI Taxonomy" id="33007"/>
    <lineage>
        <taxon>Bacteria</taxon>
        <taxon>Bacillati</taxon>
        <taxon>Actinomycetota</taxon>
        <taxon>Actinomycetes</taxon>
        <taxon>Actinomycetales</taxon>
        <taxon>Actinomycetaceae</taxon>
        <taxon>Winkia</taxon>
    </lineage>
</organism>
<dbReference type="InterPro" id="IPR031329">
    <property type="entry name" value="NEUT/ALK_ceramidase_N"/>
</dbReference>
<reference evidence="9 10" key="1">
    <citation type="submission" date="2017-12" db="EMBL/GenBank/DDBJ databases">
        <title>Phylogenetic diversity of female urinary microbiome.</title>
        <authorList>
            <person name="Thomas-White K."/>
            <person name="Wolfe A.J."/>
        </authorList>
    </citation>
    <scope>NUCLEOTIDE SEQUENCE [LARGE SCALE GENOMIC DNA]</scope>
    <source>
        <strain evidence="9 10">UMB0402</strain>
    </source>
</reference>
<dbReference type="InterPro" id="IPR031331">
    <property type="entry name" value="NEUT/ALK_ceramidase_C"/>
</dbReference>
<feature type="chain" id="PRO_5014178072" description="Neutral ceramidase" evidence="6">
    <location>
        <begin position="32"/>
        <end position="673"/>
    </location>
</feature>
<keyword evidence="3" id="KW-0479">Metal-binding</keyword>
<dbReference type="Proteomes" id="UP000235122">
    <property type="component" value="Unassembled WGS sequence"/>
</dbReference>
<comment type="similarity">
    <text evidence="1 4">Belongs to the neutral ceramidase family.</text>
</comment>
<name>A0A2I1IKB9_9ACTO</name>
<comment type="catalytic activity">
    <reaction evidence="4">
        <text>an N-acylsphing-4-enine + H2O = sphing-4-enine + a fatty acid</text>
        <dbReference type="Rhea" id="RHEA:20856"/>
        <dbReference type="ChEBI" id="CHEBI:15377"/>
        <dbReference type="ChEBI" id="CHEBI:28868"/>
        <dbReference type="ChEBI" id="CHEBI:52639"/>
        <dbReference type="ChEBI" id="CHEBI:57756"/>
        <dbReference type="EC" id="3.5.1.23"/>
    </reaction>
</comment>
<dbReference type="RefSeq" id="WP_029769330.1">
    <property type="nucleotide sequence ID" value="NZ_JASOXK010000004.1"/>
</dbReference>
<dbReference type="AlphaFoldDB" id="A0A2I1IKB9"/>
<protein>
    <recommendedName>
        <fullName evidence="4">Neutral ceramidase</fullName>
        <ecNumber evidence="4">3.5.1.23</ecNumber>
    </recommendedName>
</protein>
<feature type="domain" description="Neutral/alkaline non-lysosomal ceramidase C-terminal" evidence="8">
    <location>
        <begin position="542"/>
        <end position="672"/>
    </location>
</feature>
<dbReference type="GeneID" id="35867216"/>
<comment type="caution">
    <text evidence="9">The sequence shown here is derived from an EMBL/GenBank/DDBJ whole genome shotgun (WGS) entry which is preliminary data.</text>
</comment>
<evidence type="ECO:0000256" key="4">
    <source>
        <dbReference type="RuleBase" id="RU366019"/>
    </source>
</evidence>
<dbReference type="InterPro" id="IPR038445">
    <property type="entry name" value="NCDase_C_sf"/>
</dbReference>
<accession>A0A2I1IKB9</accession>
<keyword evidence="2 4" id="KW-0378">Hydrolase</keyword>
<dbReference type="STRING" id="33007.HMPREF3198_01861"/>
<dbReference type="EC" id="3.5.1.23" evidence="4"/>
<feature type="region of interest" description="Disordered" evidence="5">
    <location>
        <begin position="651"/>
        <end position="673"/>
    </location>
</feature>
<dbReference type="PANTHER" id="PTHR12670:SF1">
    <property type="entry name" value="NEUTRAL CERAMIDASE"/>
    <property type="match status" value="1"/>
</dbReference>
<feature type="domain" description="Neutral/alkaline non-lysosomal ceramidase N-terminal" evidence="7">
    <location>
        <begin position="36"/>
        <end position="514"/>
    </location>
</feature>
<evidence type="ECO:0000259" key="7">
    <source>
        <dbReference type="Pfam" id="PF04734"/>
    </source>
</evidence>
<dbReference type="EMBL" id="PKKO01000006">
    <property type="protein sequence ID" value="PKY71573.1"/>
    <property type="molecule type" value="Genomic_DNA"/>
</dbReference>
<feature type="binding site" evidence="3">
    <location>
        <position position="486"/>
    </location>
    <ligand>
        <name>Zn(2+)</name>
        <dbReference type="ChEBI" id="CHEBI:29105"/>
    </ligand>
</feature>
<dbReference type="GO" id="GO:0016020">
    <property type="term" value="C:membrane"/>
    <property type="evidence" value="ECO:0007669"/>
    <property type="project" value="GOC"/>
</dbReference>
<dbReference type="InterPro" id="IPR006823">
    <property type="entry name" value="Ceramidase_alk"/>
</dbReference>